<dbReference type="AlphaFoldDB" id="A0A319DGC2"/>
<dbReference type="Gene3D" id="1.25.40.20">
    <property type="entry name" value="Ankyrin repeat-containing domain"/>
    <property type="match status" value="4"/>
</dbReference>
<feature type="repeat" description="ANK" evidence="3">
    <location>
        <begin position="223"/>
        <end position="255"/>
    </location>
</feature>
<dbReference type="PANTHER" id="PTHR24198:SF165">
    <property type="entry name" value="ANKYRIN REPEAT-CONTAINING PROTEIN-RELATED"/>
    <property type="match status" value="1"/>
</dbReference>
<keyword evidence="5" id="KW-1185">Reference proteome</keyword>
<dbReference type="Pfam" id="PF00023">
    <property type="entry name" value="Ank"/>
    <property type="match status" value="1"/>
</dbReference>
<evidence type="ECO:0000256" key="1">
    <source>
        <dbReference type="ARBA" id="ARBA00022737"/>
    </source>
</evidence>
<sequence length="742" mass="81634">MATLQTLPTELLLLICRFFDDFDDALRLRRTCSRLGAILAVPENRHQVLETILEKIDTAGVWDSNIADGLAVLAREVLSSNQAIPQTVCWWHSIKIFKMYGLGMSSDFEYPWGVKVLVGQTEGYEEAISWAAMKGHRPVVKMLLYKGADVDSADDDGERPLTCAAAAGDERMIQLLLDNDANIALEDTRHGRAPLLWAAEKGHCGAAKLLLDQGADIESKDTDGLTALGMAAMRGHEAIVELLLQNGAEVDCPNSEGRTPLLLAAQRLRQNAFSVLLDWCSQPGRQHILSLADREGLAPLHCVCTTHWSITFIKRLVAEGADMCALDSSGNSPLSLALQKLFPSGKLTCDDIFERVEVLSQHRQLIRTPGKNRRLPIHFAAGWSDPRIILYLLDNGGQPALNHLDQSGDNALCIAMQHKNEDVVETLLRMPDLELRCQNSAGSVEIHTAVEFCTPNIVSAILQYKPALLNAVDAQGRTPLLAAIGFNRRENFECLLKEGADPSITDKRGEDALRCALEDEGGLPFYELLVDRDYIKVDHNGNTLLHRAVLGSEVQRVHDLLASPATDLHAQNLAGEIALHTAAQNAQADMLQGMIAVLLESDPRCHLARATDHSGKAALDYALERGSEDSIKLLVQPKWNAAVGLEWSSESEWTTKWAGSSWYPDLIRIIQSPDPHTKASARLLEQTWGPPLRVFEQKNVSVTHENTSEPYISVQIPGAAAPFPIRRIIFTVVSHDQGTFIP</sequence>
<dbReference type="InterPro" id="IPR002110">
    <property type="entry name" value="Ankyrin_rpt"/>
</dbReference>
<dbReference type="Proteomes" id="UP000247810">
    <property type="component" value="Unassembled WGS sequence"/>
</dbReference>
<accession>A0A319DGC2</accession>
<proteinExistence type="predicted"/>
<reference evidence="4 5" key="1">
    <citation type="submission" date="2018-02" db="EMBL/GenBank/DDBJ databases">
        <title>The genomes of Aspergillus section Nigri reveals drivers in fungal speciation.</title>
        <authorList>
            <consortium name="DOE Joint Genome Institute"/>
            <person name="Vesth T.C."/>
            <person name="Nybo J."/>
            <person name="Theobald S."/>
            <person name="Brandl J."/>
            <person name="Frisvad J.C."/>
            <person name="Nielsen K.F."/>
            <person name="Lyhne E.K."/>
            <person name="Kogle M.E."/>
            <person name="Kuo A."/>
            <person name="Riley R."/>
            <person name="Clum A."/>
            <person name="Nolan M."/>
            <person name="Lipzen A."/>
            <person name="Salamov A."/>
            <person name="Henrissat B."/>
            <person name="Wiebenga A."/>
            <person name="De vries R.P."/>
            <person name="Grigoriev I.V."/>
            <person name="Mortensen U.H."/>
            <person name="Andersen M.R."/>
            <person name="Baker S.E."/>
        </authorList>
    </citation>
    <scope>NUCLEOTIDE SEQUENCE [LARGE SCALE GENOMIC DNA]</scope>
    <source>
        <strain evidence="4 5">CBS 707.79</strain>
    </source>
</reference>
<evidence type="ECO:0000256" key="2">
    <source>
        <dbReference type="ARBA" id="ARBA00023043"/>
    </source>
</evidence>
<dbReference type="Pfam" id="PF13637">
    <property type="entry name" value="Ank_4"/>
    <property type="match status" value="1"/>
</dbReference>
<dbReference type="InterPro" id="IPR036770">
    <property type="entry name" value="Ankyrin_rpt-contain_sf"/>
</dbReference>
<feature type="repeat" description="ANK" evidence="3">
    <location>
        <begin position="123"/>
        <end position="155"/>
    </location>
</feature>
<dbReference type="PROSITE" id="PS50297">
    <property type="entry name" value="ANK_REP_REGION"/>
    <property type="match status" value="5"/>
</dbReference>
<evidence type="ECO:0000313" key="4">
    <source>
        <dbReference type="EMBL" id="PYH90103.1"/>
    </source>
</evidence>
<dbReference type="PANTHER" id="PTHR24198">
    <property type="entry name" value="ANKYRIN REPEAT AND PROTEIN KINASE DOMAIN-CONTAINING PROTEIN"/>
    <property type="match status" value="1"/>
</dbReference>
<dbReference type="SMART" id="SM00248">
    <property type="entry name" value="ANK"/>
    <property type="match status" value="13"/>
</dbReference>
<keyword evidence="1" id="KW-0677">Repeat</keyword>
<dbReference type="PROSITE" id="PS50088">
    <property type="entry name" value="ANK_REPEAT"/>
    <property type="match status" value="5"/>
</dbReference>
<dbReference type="VEuPathDB" id="FungiDB:BO71DRAFT_402495"/>
<evidence type="ECO:0000313" key="5">
    <source>
        <dbReference type="Proteomes" id="UP000247810"/>
    </source>
</evidence>
<dbReference type="EMBL" id="KZ825997">
    <property type="protein sequence ID" value="PYH90103.1"/>
    <property type="molecule type" value="Genomic_DNA"/>
</dbReference>
<evidence type="ECO:0000256" key="3">
    <source>
        <dbReference type="PROSITE-ProRule" id="PRU00023"/>
    </source>
</evidence>
<protein>
    <submittedName>
        <fullName evidence="4">Ankyrin</fullName>
    </submittedName>
</protein>
<keyword evidence="2 3" id="KW-0040">ANK repeat</keyword>
<feature type="repeat" description="ANK" evidence="3">
    <location>
        <begin position="156"/>
        <end position="188"/>
    </location>
</feature>
<gene>
    <name evidence="4" type="ORF">BO71DRAFT_402495</name>
</gene>
<organism evidence="4 5">
    <name type="scientific">Aspergillus ellipticus CBS 707.79</name>
    <dbReference type="NCBI Taxonomy" id="1448320"/>
    <lineage>
        <taxon>Eukaryota</taxon>
        <taxon>Fungi</taxon>
        <taxon>Dikarya</taxon>
        <taxon>Ascomycota</taxon>
        <taxon>Pezizomycotina</taxon>
        <taxon>Eurotiomycetes</taxon>
        <taxon>Eurotiomycetidae</taxon>
        <taxon>Eurotiales</taxon>
        <taxon>Aspergillaceae</taxon>
        <taxon>Aspergillus</taxon>
        <taxon>Aspergillus subgen. Circumdati</taxon>
    </lineage>
</organism>
<dbReference type="Pfam" id="PF12796">
    <property type="entry name" value="Ank_2"/>
    <property type="match status" value="2"/>
</dbReference>
<feature type="repeat" description="ANK" evidence="3">
    <location>
        <begin position="475"/>
        <end position="507"/>
    </location>
</feature>
<feature type="repeat" description="ANK" evidence="3">
    <location>
        <begin position="190"/>
        <end position="222"/>
    </location>
</feature>
<dbReference type="STRING" id="1448320.A0A319DGC2"/>
<dbReference type="SUPFAM" id="SSF48403">
    <property type="entry name" value="Ankyrin repeat"/>
    <property type="match status" value="2"/>
</dbReference>
<name>A0A319DGC2_9EURO</name>
<dbReference type="OrthoDB" id="366390at2759"/>